<feature type="non-terminal residue" evidence="1">
    <location>
        <position position="81"/>
    </location>
</feature>
<evidence type="ECO:0000313" key="1">
    <source>
        <dbReference type="EMBL" id="PTU54170.1"/>
    </source>
</evidence>
<name>A0A2R7UR64_PSEDL</name>
<dbReference type="EMBL" id="QANO01000044">
    <property type="protein sequence ID" value="PTU54170.1"/>
    <property type="molecule type" value="Genomic_DNA"/>
</dbReference>
<comment type="caution">
    <text evidence="1">The sequence shown here is derived from an EMBL/GenBank/DDBJ whole genome shotgun (WGS) entry which is preliminary data.</text>
</comment>
<accession>A0A2R7UR64</accession>
<dbReference type="Proteomes" id="UP000244874">
    <property type="component" value="Unassembled WGS sequence"/>
</dbReference>
<protein>
    <submittedName>
        <fullName evidence="1">Cytosine deaminase</fullName>
    </submittedName>
</protein>
<proteinExistence type="predicted"/>
<reference evidence="1 2" key="1">
    <citation type="submission" date="2018-04" db="EMBL/GenBank/DDBJ databases">
        <authorList>
            <person name="Go L.Y."/>
            <person name="Mitchell J.A."/>
        </authorList>
    </citation>
    <scope>NUCLEOTIDE SEQUENCE [LARGE SCALE GENOMIC DNA]</scope>
    <source>
        <strain evidence="1 2">KCJK7865</strain>
    </source>
</reference>
<evidence type="ECO:0000313" key="2">
    <source>
        <dbReference type="Proteomes" id="UP000244874"/>
    </source>
</evidence>
<gene>
    <name evidence="1" type="ORF">DBB42_00730</name>
</gene>
<organism evidence="1 2">
    <name type="scientific">Pseudomonas plecoglossicida</name>
    <dbReference type="NCBI Taxonomy" id="70775"/>
    <lineage>
        <taxon>Bacteria</taxon>
        <taxon>Pseudomonadati</taxon>
        <taxon>Pseudomonadota</taxon>
        <taxon>Gammaproteobacteria</taxon>
        <taxon>Pseudomonadales</taxon>
        <taxon>Pseudomonadaceae</taxon>
        <taxon>Pseudomonas</taxon>
    </lineage>
</organism>
<dbReference type="AlphaFoldDB" id="A0A2R7UR64"/>
<sequence>MKANDFTQNAQQAVAITANQALLASRQATFAVGGCIIENATGKVLVALHNRVLEPSASEAQPAFRLHDPTGHGERRLVDWY</sequence>